<organism evidence="2">
    <name type="scientific">Cladocopium goreaui</name>
    <dbReference type="NCBI Taxonomy" id="2562237"/>
    <lineage>
        <taxon>Eukaryota</taxon>
        <taxon>Sar</taxon>
        <taxon>Alveolata</taxon>
        <taxon>Dinophyceae</taxon>
        <taxon>Suessiales</taxon>
        <taxon>Symbiodiniaceae</taxon>
        <taxon>Cladocopium</taxon>
    </lineage>
</organism>
<dbReference type="EMBL" id="CAMXCT020000991">
    <property type="protein sequence ID" value="CAL1138830.1"/>
    <property type="molecule type" value="Genomic_DNA"/>
</dbReference>
<dbReference type="InterPro" id="IPR036691">
    <property type="entry name" value="Endo/exonu/phosph_ase_sf"/>
</dbReference>
<accession>A0A9P1C5H3</accession>
<sequence>HLLAACDEAMGHQVRLPEEHLWNHFCRFAQAIANTQPQVHGTEGFQQYMQEVRGNLLAKVVMAKGPQCTEVRFDFNKNEENSQRSGRKNLPNSFPTGDIKQPADKTQVLVKEHKQPGNRAQEPDTKNAEETPRLHPPMCVHAMPSGAFVTDGPTPRPMNINHSGGQPAVPGDGMMQPKSNDAAILPPCSLATAVKPDRNTGGIVAFASQDLFVATDVTTPAKDAGELSEVTYKEAESAYAVAPTIATPGPEQMEHALCKLKRKMQHDAMSTADTQEATKAPKLGPKPIEHDRQAAEVSHVVDPGPKTADITASVMHPTTTGPTQATKALQHAGASEVACSLEPMQLQPTNTGHMPHDVQSAASHGTGGAETEHATHAHGHDQVGDGFTQEMLHAVEAYEAHSHHDKADHTHVIQVIRQDDVIPTYLSIPKETTVGSITVAEAKLGSLTPPICVNTSVGTRILSAANTSPYQQVFLKEMARYGSGRTSDEITMPIELLERDAITRLALLYRQEAFVADDEMRYYLSMLTATGQAIHAPIAIIPEEYRDEELELLLKDWFAKVFTTPGGADWVHIAIRDMDKACSLHTTEIASSFLNDCGFQSVAWIMSFVFEVIKNRTEQKQKFGSKQMKKKPSFQPKAPIQIQADDIGIPDGIFQDASGHAIHQKALVNIGPEASGIIVAQAQQAVPYLKFTQPVSTQGLALLVLDHMNPLMHGVGEEIRFPARFEKTSEPILISAKLVQLGASLVSRTVPDQALRVDEVHTQVVRVVMFRDEIDKKWDAILDKPVKYLVSIVKMLQPNPDGTSAIMDVWDMQWLNEKMERTKPADASLFMASFRMERSDIVDALKESGGRFGLRVKVPRKSQRQAMQVPSIQASAKTMAVLKASDAAEAADQDPWETNDPWGNYQTPVKAPKKAIASEVNGHDDIDLIAAKVQRKLQPNWPQQPGTKMEVDPDATENLRIQTVEDRLAKLEHTVQSNHVQQGKHAQELASQIAQVQHNVDQQGKAFQALSHVQNSNPMHPADRPEEKQPPAQAHFAPTSVASVQKCARTKSQAWWSRRPYPRFGIANPTGALNKSHLFQEASDLSAPTTWAISETHLTKEGIQRFRHELKFKSSQWKYIPGAPAQPLTKAPGCIGGKYTGVGILTNSAARALPNDWSQETWESARLQACTVRTQQQWVKLGVAYGYAKQPHTRATREATDQILENLTERIVFQSKGYRILCGDLNQDDPDALEQFAIWREHGFMEEFGNTPPVPIWRKPGQIPWEEIDVDTFHQEFQAIYIDFKTEFEALEKMLIRARCQRARDLRMSDSNAIFRDVAKPRSLPVSTVVVNANANITEALEPGDHLAQPKLAGDLQDVFKAFEDLWTPMWQKHKDTSVAKWAPIMQEIQEKLPQPPEEMLMPPLTPEQWLRAVKRKKSTSAVGPDGVSKQDLLNMPPPLVTKLVDQINDIEHGRKEWPQAAMVGFAEGDPLSVVSMVLVNCAMHTLVMQKVSPISVISYVDNWEAQSTQPEATCQALQAMIDFAEAIDI</sequence>
<dbReference type="Proteomes" id="UP001152797">
    <property type="component" value="Unassembled WGS sequence"/>
</dbReference>
<keyword evidence="4" id="KW-1185">Reference proteome</keyword>
<evidence type="ECO:0000256" key="1">
    <source>
        <dbReference type="SAM" id="MobiDB-lite"/>
    </source>
</evidence>
<dbReference type="EMBL" id="CAMXCT010000991">
    <property type="protein sequence ID" value="CAI3985455.1"/>
    <property type="molecule type" value="Genomic_DNA"/>
</dbReference>
<dbReference type="OrthoDB" id="407509at2759"/>
<dbReference type="SUPFAM" id="SSF56219">
    <property type="entry name" value="DNase I-like"/>
    <property type="match status" value="1"/>
</dbReference>
<feature type="non-terminal residue" evidence="2">
    <location>
        <position position="1530"/>
    </location>
</feature>
<proteinExistence type="predicted"/>
<reference evidence="3 4" key="2">
    <citation type="submission" date="2024-05" db="EMBL/GenBank/DDBJ databases">
        <authorList>
            <person name="Chen Y."/>
            <person name="Shah S."/>
            <person name="Dougan E. K."/>
            <person name="Thang M."/>
            <person name="Chan C."/>
        </authorList>
    </citation>
    <scope>NUCLEOTIDE SEQUENCE [LARGE SCALE GENOMIC DNA]</scope>
</reference>
<feature type="non-terminal residue" evidence="2">
    <location>
        <position position="1"/>
    </location>
</feature>
<comment type="caution">
    <text evidence="2">The sequence shown here is derived from an EMBL/GenBank/DDBJ whole genome shotgun (WGS) entry which is preliminary data.</text>
</comment>
<feature type="region of interest" description="Disordered" evidence="1">
    <location>
        <begin position="76"/>
        <end position="141"/>
    </location>
</feature>
<feature type="region of interest" description="Disordered" evidence="1">
    <location>
        <begin position="1015"/>
        <end position="1042"/>
    </location>
</feature>
<dbReference type="EMBL" id="CAMXCT030000991">
    <property type="protein sequence ID" value="CAL4772767.1"/>
    <property type="molecule type" value="Genomic_DNA"/>
</dbReference>
<feature type="region of interest" description="Disordered" evidence="1">
    <location>
        <begin position="348"/>
        <end position="381"/>
    </location>
</feature>
<evidence type="ECO:0000313" key="4">
    <source>
        <dbReference type="Proteomes" id="UP001152797"/>
    </source>
</evidence>
<evidence type="ECO:0000313" key="2">
    <source>
        <dbReference type="EMBL" id="CAI3985455.1"/>
    </source>
</evidence>
<feature type="region of interest" description="Disordered" evidence="1">
    <location>
        <begin position="311"/>
        <end position="331"/>
    </location>
</feature>
<name>A0A9P1C5H3_9DINO</name>
<protein>
    <submittedName>
        <fullName evidence="2">Uncharacterized protein</fullName>
    </submittedName>
</protein>
<evidence type="ECO:0000313" key="3">
    <source>
        <dbReference type="EMBL" id="CAL4772767.1"/>
    </source>
</evidence>
<feature type="compositionally biased region" description="Basic and acidic residues" evidence="1">
    <location>
        <begin position="110"/>
        <end position="133"/>
    </location>
</feature>
<gene>
    <name evidence="2" type="ORF">C1SCF055_LOCUS12899</name>
</gene>
<reference evidence="2" key="1">
    <citation type="submission" date="2022-10" db="EMBL/GenBank/DDBJ databases">
        <authorList>
            <person name="Chen Y."/>
            <person name="Dougan E. K."/>
            <person name="Chan C."/>
            <person name="Rhodes N."/>
            <person name="Thang M."/>
        </authorList>
    </citation>
    <scope>NUCLEOTIDE SEQUENCE</scope>
</reference>
<feature type="compositionally biased region" description="Basic and acidic residues" evidence="1">
    <location>
        <begin position="370"/>
        <end position="381"/>
    </location>
</feature>
<feature type="compositionally biased region" description="Polar residues" evidence="1">
    <location>
        <begin position="316"/>
        <end position="327"/>
    </location>
</feature>